<dbReference type="InterPro" id="IPR023378">
    <property type="entry name" value="YheA/YmcA-like_dom_sf"/>
</dbReference>
<dbReference type="Proteomes" id="UP001179600">
    <property type="component" value="Chromosome"/>
</dbReference>
<evidence type="ECO:0000313" key="2">
    <source>
        <dbReference type="EMBL" id="WCG22558.1"/>
    </source>
</evidence>
<dbReference type="EMBL" id="CP116507">
    <property type="protein sequence ID" value="WCG22558.1"/>
    <property type="molecule type" value="Genomic_DNA"/>
</dbReference>
<protein>
    <recommendedName>
        <fullName evidence="1">UPF0342 protein PML95_09240</fullName>
    </recommendedName>
</protein>
<proteinExistence type="inferred from homology"/>
<comment type="similarity">
    <text evidence="1">Belongs to the UPF0342 family.</text>
</comment>
<accession>A0AAE9XEA3</accession>
<dbReference type="RefSeq" id="WP_023606488.1">
    <property type="nucleotide sequence ID" value="NZ_BKBT01000004.1"/>
</dbReference>
<dbReference type="Gene3D" id="1.20.1500.10">
    <property type="entry name" value="YheA/YmcA-like"/>
    <property type="match status" value="1"/>
</dbReference>
<sequence length="114" mass="13466">MTVNIYDSANQIEREIRQLPEFEELKAAYEAIKADEADFALFSEFQNLQRQLQEKQFQGEDFTEEEIQQAQELAEKVQESERINTLMAKEQAFSMIINDLNRIIMQPIQELYAE</sequence>
<reference evidence="2" key="1">
    <citation type="submission" date="2023-01" db="EMBL/GenBank/DDBJ databases">
        <title>Oxazolidinone resistance genes in florfenicol resistant enterococci from beef cattle and veal calves at slaughter.</title>
        <authorList>
            <person name="Biggel M."/>
        </authorList>
    </citation>
    <scope>NUCLEOTIDE SEQUENCE</scope>
    <source>
        <strain evidence="2">K204-1</strain>
    </source>
</reference>
<dbReference type="Pfam" id="PF06133">
    <property type="entry name" value="Com_YlbF"/>
    <property type="match status" value="1"/>
</dbReference>
<dbReference type="InterPro" id="IPR010368">
    <property type="entry name" value="Com_YlbF"/>
</dbReference>
<dbReference type="GeneID" id="72386032"/>
<name>A0AAE9XEA3_9ENTE</name>
<evidence type="ECO:0000313" key="3">
    <source>
        <dbReference type="Proteomes" id="UP001179600"/>
    </source>
</evidence>
<dbReference type="HAMAP" id="MF_01526">
    <property type="entry name" value="UPF0342"/>
    <property type="match status" value="1"/>
</dbReference>
<dbReference type="SUPFAM" id="SSF158622">
    <property type="entry name" value="YheA/YmcA-like"/>
    <property type="match status" value="1"/>
</dbReference>
<dbReference type="AlphaFoldDB" id="A0AAE9XEA3"/>
<evidence type="ECO:0000256" key="1">
    <source>
        <dbReference type="HAMAP-Rule" id="MF_01526"/>
    </source>
</evidence>
<organism evidence="2 3">
    <name type="scientific">Vagococcus lutrae</name>
    <dbReference type="NCBI Taxonomy" id="81947"/>
    <lineage>
        <taxon>Bacteria</taxon>
        <taxon>Bacillati</taxon>
        <taxon>Bacillota</taxon>
        <taxon>Bacilli</taxon>
        <taxon>Lactobacillales</taxon>
        <taxon>Enterococcaceae</taxon>
        <taxon>Vagococcus</taxon>
    </lineage>
</organism>
<gene>
    <name evidence="2" type="ORF">PML95_09240</name>
</gene>